<reference evidence="7" key="1">
    <citation type="submission" date="2016-06" db="EMBL/GenBank/DDBJ databases">
        <title>Parallel loss of symbiosis genes in relatives of nitrogen-fixing non-legume Parasponia.</title>
        <authorList>
            <person name="Van Velzen R."/>
            <person name="Holmer R."/>
            <person name="Bu F."/>
            <person name="Rutten L."/>
            <person name="Van Zeijl A."/>
            <person name="Liu W."/>
            <person name="Santuari L."/>
            <person name="Cao Q."/>
            <person name="Sharma T."/>
            <person name="Shen D."/>
            <person name="Roswanjaya Y."/>
            <person name="Wardhani T."/>
            <person name="Kalhor M.S."/>
            <person name="Jansen J."/>
            <person name="Van den Hoogen J."/>
            <person name="Gungor B."/>
            <person name="Hartog M."/>
            <person name="Hontelez J."/>
            <person name="Verver J."/>
            <person name="Yang W.-C."/>
            <person name="Schijlen E."/>
            <person name="Repin R."/>
            <person name="Schilthuizen M."/>
            <person name="Schranz E."/>
            <person name="Heidstra R."/>
            <person name="Miyata K."/>
            <person name="Fedorova E."/>
            <person name="Kohlen W."/>
            <person name="Bisseling T."/>
            <person name="Smit S."/>
            <person name="Geurts R."/>
        </authorList>
    </citation>
    <scope>NUCLEOTIDE SEQUENCE [LARGE SCALE GENOMIC DNA]</scope>
    <source>
        <strain evidence="7">cv. WU1-14</strain>
    </source>
</reference>
<evidence type="ECO:0000256" key="4">
    <source>
        <dbReference type="SAM" id="MobiDB-lite"/>
    </source>
</evidence>
<feature type="domain" description="Myb-like" evidence="5">
    <location>
        <begin position="438"/>
        <end position="499"/>
    </location>
</feature>
<dbReference type="AlphaFoldDB" id="A0A2P5A7N9"/>
<dbReference type="SUPFAM" id="SSF57903">
    <property type="entry name" value="FYVE/PHD zinc finger"/>
    <property type="match status" value="1"/>
</dbReference>
<sequence>MRSKKRHGGSRTRPLQTPTRRSPRLFVRRARALPVLLDQENGSGKSPSTHIIYVSDREFDDGNDNGSASPDSIHRGVENDGRLSPQMGNSDNEDLMVGDSLEKGATCIRCKGSDEQVLVCSEIGCLIAVHEKCMGCDPTFDDSGKFCCPHCKHLRALAVTREMRRRVMAAKKALLDFLEDEGNECDTLPNVRDGIRLNNENVENGFEEQNQFLGEKEMNDAQEGGHDQDKVVLENEAQPNTCVANGGDNVGGGGEGTETGIDSLQGSITKETLGKDGEDEQEEDSEPMDDGEDLGIAEGNGEREVSNTSHVAGERIVDDAVDGSTRGADTMVSKENEGIEEDEEQRQPESSDGLANADDISENEFVVKCHRRFKRRAGKTTRPQNVSSFKRSSPRLRKTVVRQKTTAKKNALVFDEETTISKKSQESSKQIPIMDFPNAKRKRLHWKLEEEEMLREGVQEFSLIANVNLPWRKILEYGRHVFDPSRTPADLKDKWRNLMAKERAPVKRR</sequence>
<feature type="region of interest" description="Disordered" evidence="4">
    <location>
        <begin position="1"/>
        <end position="25"/>
    </location>
</feature>
<dbReference type="Gene3D" id="3.30.40.10">
    <property type="entry name" value="Zinc/RING finger domain, C3HC4 (zinc finger)"/>
    <property type="match status" value="1"/>
</dbReference>
<accession>A0A2P5A7N9</accession>
<feature type="compositionally biased region" description="Basic and acidic residues" evidence="4">
    <location>
        <begin position="72"/>
        <end position="81"/>
    </location>
</feature>
<dbReference type="PANTHER" id="PTHR47863">
    <property type="entry name" value="RING/FYVE/PHD ZINC FINGER SUPERFAMILY PROTEIN"/>
    <property type="match status" value="1"/>
</dbReference>
<evidence type="ECO:0000256" key="2">
    <source>
        <dbReference type="ARBA" id="ARBA00022771"/>
    </source>
</evidence>
<dbReference type="InterPro" id="IPR013083">
    <property type="entry name" value="Znf_RING/FYVE/PHD"/>
</dbReference>
<organism evidence="6 7">
    <name type="scientific">Parasponia andersonii</name>
    <name type="common">Sponia andersonii</name>
    <dbReference type="NCBI Taxonomy" id="3476"/>
    <lineage>
        <taxon>Eukaryota</taxon>
        <taxon>Viridiplantae</taxon>
        <taxon>Streptophyta</taxon>
        <taxon>Embryophyta</taxon>
        <taxon>Tracheophyta</taxon>
        <taxon>Spermatophyta</taxon>
        <taxon>Magnoliopsida</taxon>
        <taxon>eudicotyledons</taxon>
        <taxon>Gunneridae</taxon>
        <taxon>Pentapetalae</taxon>
        <taxon>rosids</taxon>
        <taxon>fabids</taxon>
        <taxon>Rosales</taxon>
        <taxon>Cannabaceae</taxon>
        <taxon>Parasponia</taxon>
    </lineage>
</organism>
<name>A0A2P5A7N9_PARAD</name>
<protein>
    <submittedName>
        <fullName evidence="6">Octamer-binding transcription factor</fullName>
    </submittedName>
</protein>
<feature type="region of interest" description="Disordered" evidence="4">
    <location>
        <begin position="240"/>
        <end position="361"/>
    </location>
</feature>
<dbReference type="OrthoDB" id="608866at2759"/>
<evidence type="ECO:0000256" key="3">
    <source>
        <dbReference type="ARBA" id="ARBA00022833"/>
    </source>
</evidence>
<dbReference type="PANTHER" id="PTHR47863:SF5">
    <property type="entry name" value="HOMEODOMAIN-LIKE PROTEIN WITH RING_FYVE_PHD-TYPE ZINC FINGER DOMAIN-CONTAINING PROTEIN-RELATED"/>
    <property type="match status" value="1"/>
</dbReference>
<dbReference type="PROSITE" id="PS50090">
    <property type="entry name" value="MYB_LIKE"/>
    <property type="match status" value="1"/>
</dbReference>
<dbReference type="InterPro" id="IPR009057">
    <property type="entry name" value="Homeodomain-like_sf"/>
</dbReference>
<dbReference type="InterPro" id="IPR011011">
    <property type="entry name" value="Znf_FYVE_PHD"/>
</dbReference>
<dbReference type="CDD" id="cd11660">
    <property type="entry name" value="SANT_TRF"/>
    <property type="match status" value="1"/>
</dbReference>
<keyword evidence="1" id="KW-0479">Metal-binding</keyword>
<gene>
    <name evidence="6" type="ORF">PanWU01x14_360540</name>
</gene>
<dbReference type="GO" id="GO:0008270">
    <property type="term" value="F:zinc ion binding"/>
    <property type="evidence" value="ECO:0007669"/>
    <property type="project" value="UniProtKB-KW"/>
</dbReference>
<feature type="compositionally biased region" description="Basic residues" evidence="4">
    <location>
        <begin position="392"/>
        <end position="402"/>
    </location>
</feature>
<dbReference type="SMART" id="SM00717">
    <property type="entry name" value="SANT"/>
    <property type="match status" value="1"/>
</dbReference>
<dbReference type="Proteomes" id="UP000237105">
    <property type="component" value="Unassembled WGS sequence"/>
</dbReference>
<feature type="compositionally biased region" description="Polar residues" evidence="4">
    <location>
        <begin position="381"/>
        <end position="391"/>
    </location>
</feature>
<feature type="compositionally biased region" description="Acidic residues" evidence="4">
    <location>
        <begin position="277"/>
        <end position="295"/>
    </location>
</feature>
<feature type="compositionally biased region" description="Gly residues" evidence="4">
    <location>
        <begin position="248"/>
        <end position="257"/>
    </location>
</feature>
<keyword evidence="3" id="KW-0862">Zinc</keyword>
<evidence type="ECO:0000256" key="1">
    <source>
        <dbReference type="ARBA" id="ARBA00022723"/>
    </source>
</evidence>
<feature type="region of interest" description="Disordered" evidence="4">
    <location>
        <begin position="57"/>
        <end position="90"/>
    </location>
</feature>
<proteinExistence type="predicted"/>
<dbReference type="InterPro" id="IPR001005">
    <property type="entry name" value="SANT/Myb"/>
</dbReference>
<comment type="caution">
    <text evidence="6">The sequence shown here is derived from an EMBL/GenBank/DDBJ whole genome shotgun (WGS) entry which is preliminary data.</text>
</comment>
<dbReference type="SUPFAM" id="SSF46689">
    <property type="entry name" value="Homeodomain-like"/>
    <property type="match status" value="1"/>
</dbReference>
<dbReference type="CDD" id="cd15489">
    <property type="entry name" value="PHD_SF"/>
    <property type="match status" value="1"/>
</dbReference>
<keyword evidence="2" id="KW-0863">Zinc-finger</keyword>
<keyword evidence="7" id="KW-1185">Reference proteome</keyword>
<evidence type="ECO:0000259" key="5">
    <source>
        <dbReference type="PROSITE" id="PS50090"/>
    </source>
</evidence>
<dbReference type="STRING" id="3476.A0A2P5A7N9"/>
<dbReference type="Gene3D" id="1.10.10.60">
    <property type="entry name" value="Homeodomain-like"/>
    <property type="match status" value="1"/>
</dbReference>
<feature type="region of interest" description="Disordered" evidence="4">
    <location>
        <begin position="374"/>
        <end position="402"/>
    </location>
</feature>
<evidence type="ECO:0000313" key="6">
    <source>
        <dbReference type="EMBL" id="PON32533.1"/>
    </source>
</evidence>
<dbReference type="EMBL" id="JXTB01000807">
    <property type="protein sequence ID" value="PON32533.1"/>
    <property type="molecule type" value="Genomic_DNA"/>
</dbReference>
<feature type="compositionally biased region" description="Basic residues" evidence="4">
    <location>
        <begin position="1"/>
        <end position="10"/>
    </location>
</feature>
<evidence type="ECO:0000313" key="7">
    <source>
        <dbReference type="Proteomes" id="UP000237105"/>
    </source>
</evidence>